<keyword evidence="2" id="KW-1185">Reference proteome</keyword>
<name>A0ABT0FZ99_9ACTN</name>
<comment type="caution">
    <text evidence="1">The sequence shown here is derived from an EMBL/GenBank/DDBJ whole genome shotgun (WGS) entry which is preliminary data.</text>
</comment>
<reference evidence="1 2" key="1">
    <citation type="submission" date="2022-04" db="EMBL/GenBank/DDBJ databases">
        <title>Genome draft of Actinomadura sp. ATCC 31491.</title>
        <authorList>
            <person name="Shi X."/>
            <person name="Du Y."/>
        </authorList>
    </citation>
    <scope>NUCLEOTIDE SEQUENCE [LARGE SCALE GENOMIC DNA]</scope>
    <source>
        <strain evidence="1 2">ATCC 31491</strain>
    </source>
</reference>
<evidence type="ECO:0008006" key="3">
    <source>
        <dbReference type="Google" id="ProtNLM"/>
    </source>
</evidence>
<dbReference type="EMBL" id="JAKRKC020000001">
    <property type="protein sequence ID" value="MCK2217674.1"/>
    <property type="molecule type" value="Genomic_DNA"/>
</dbReference>
<dbReference type="RefSeq" id="WP_242376416.1">
    <property type="nucleotide sequence ID" value="NZ_JAKRKC020000001.1"/>
</dbReference>
<proteinExistence type="predicted"/>
<evidence type="ECO:0000313" key="1">
    <source>
        <dbReference type="EMBL" id="MCK2217674.1"/>
    </source>
</evidence>
<accession>A0ABT0FZ99</accession>
<gene>
    <name evidence="1" type="ORF">MF672_028345</name>
</gene>
<organism evidence="1 2">
    <name type="scientific">Actinomadura luzonensis</name>
    <dbReference type="NCBI Taxonomy" id="2805427"/>
    <lineage>
        <taxon>Bacteria</taxon>
        <taxon>Bacillati</taxon>
        <taxon>Actinomycetota</taxon>
        <taxon>Actinomycetes</taxon>
        <taxon>Streptosporangiales</taxon>
        <taxon>Thermomonosporaceae</taxon>
        <taxon>Actinomadura</taxon>
    </lineage>
</organism>
<dbReference type="Proteomes" id="UP001317259">
    <property type="component" value="Unassembled WGS sequence"/>
</dbReference>
<protein>
    <recommendedName>
        <fullName evidence="3">Alpha/beta hydrolase</fullName>
    </recommendedName>
</protein>
<evidence type="ECO:0000313" key="2">
    <source>
        <dbReference type="Proteomes" id="UP001317259"/>
    </source>
</evidence>
<sequence length="111" mass="11977">MAPDTVFGIPTRAEGDPERVAVLLPGAGYVPARPLLHFARAVLVQHGWTVQEIWWEAPATRDPDELGGWVAGQARAALDAERDARRLLVVAKSLATFAPRWPPSGSCPRSG</sequence>